<gene>
    <name evidence="2" type="ORF">SAMN04489737_0382</name>
</gene>
<dbReference type="Gene3D" id="3.20.20.190">
    <property type="entry name" value="Phosphatidylinositol (PI) phosphodiesterase"/>
    <property type="match status" value="1"/>
</dbReference>
<dbReference type="GeneID" id="65344137"/>
<protein>
    <submittedName>
        <fullName evidence="2">Glycerophosphoryl diester phosphodiesterase</fullName>
    </submittedName>
</protein>
<organism evidence="2 3">
    <name type="scientific">Arcanobacterium phocae</name>
    <dbReference type="NCBI Taxonomy" id="131112"/>
    <lineage>
        <taxon>Bacteria</taxon>
        <taxon>Bacillati</taxon>
        <taxon>Actinomycetota</taxon>
        <taxon>Actinomycetes</taxon>
        <taxon>Actinomycetales</taxon>
        <taxon>Actinomycetaceae</taxon>
        <taxon>Arcanobacterium</taxon>
    </lineage>
</organism>
<dbReference type="STRING" id="131112.SAMN04489737_0382"/>
<evidence type="ECO:0000313" key="2">
    <source>
        <dbReference type="EMBL" id="SDU78230.1"/>
    </source>
</evidence>
<dbReference type="PANTHER" id="PTHR46211:SF1">
    <property type="entry name" value="GLYCEROPHOSPHODIESTER PHOSPHODIESTERASE, CYTOPLASMIC"/>
    <property type="match status" value="1"/>
</dbReference>
<dbReference type="OrthoDB" id="9758957at2"/>
<dbReference type="Pfam" id="PF03009">
    <property type="entry name" value="GDPD"/>
    <property type="match status" value="1"/>
</dbReference>
<dbReference type="Proteomes" id="UP000214355">
    <property type="component" value="Chromosome I"/>
</dbReference>
<dbReference type="GO" id="GO:0008081">
    <property type="term" value="F:phosphoric diester hydrolase activity"/>
    <property type="evidence" value="ECO:0007669"/>
    <property type="project" value="InterPro"/>
</dbReference>
<dbReference type="InterPro" id="IPR017946">
    <property type="entry name" value="PLC-like_Pdiesterase_TIM-brl"/>
</dbReference>
<name>A0A1H2LB13_9ACTO</name>
<dbReference type="InterPro" id="IPR030395">
    <property type="entry name" value="GP_PDE_dom"/>
</dbReference>
<reference evidence="3" key="1">
    <citation type="submission" date="2016-10" db="EMBL/GenBank/DDBJ databases">
        <authorList>
            <person name="Varghese N."/>
            <person name="Submissions S."/>
        </authorList>
    </citation>
    <scope>NUCLEOTIDE SEQUENCE [LARGE SCALE GENOMIC DNA]</scope>
    <source>
        <strain evidence="3">DSM 10002</strain>
    </source>
</reference>
<dbReference type="GO" id="GO:0006629">
    <property type="term" value="P:lipid metabolic process"/>
    <property type="evidence" value="ECO:0007669"/>
    <property type="project" value="InterPro"/>
</dbReference>
<dbReference type="PANTHER" id="PTHR46211">
    <property type="entry name" value="GLYCEROPHOSPHORYL DIESTER PHOSPHODIESTERASE"/>
    <property type="match status" value="1"/>
</dbReference>
<dbReference type="PROSITE" id="PS51704">
    <property type="entry name" value="GP_PDE"/>
    <property type="match status" value="1"/>
</dbReference>
<proteinExistence type="predicted"/>
<dbReference type="RefSeq" id="WP_091279233.1">
    <property type="nucleotide sequence ID" value="NZ_JABAOR010000002.1"/>
</dbReference>
<sequence length="247" mass="27906">MKHTMLQREVIAHRGLNHRAPENTLAAFRLAAESGCKWFETDVDIMADGTPIILHDTLLDRTTNKSGYFYDLTAKDLPSIDAGSWFSSEYAGEPMPTLHQLVDLMNETGMNANIELKSNERGKAMSLQMIENTLAELDRLDPEREIIISSFNHLLLHHVHEMRPDIPIGALFVVDNLWPDWKSILELVGASYIHPEDAKLTPELISQFREAGYGVNVWTVNGKDRANELFNWGATGVFTDIADEFLK</sequence>
<dbReference type="EMBL" id="LT629804">
    <property type="protein sequence ID" value="SDU78230.1"/>
    <property type="molecule type" value="Genomic_DNA"/>
</dbReference>
<feature type="domain" description="GP-PDE" evidence="1">
    <location>
        <begin position="8"/>
        <end position="247"/>
    </location>
</feature>
<accession>A0A1H2LB13</accession>
<dbReference type="AlphaFoldDB" id="A0A1H2LB13"/>
<evidence type="ECO:0000313" key="3">
    <source>
        <dbReference type="Proteomes" id="UP000214355"/>
    </source>
</evidence>
<keyword evidence="3" id="KW-1185">Reference proteome</keyword>
<evidence type="ECO:0000259" key="1">
    <source>
        <dbReference type="PROSITE" id="PS51704"/>
    </source>
</evidence>
<dbReference type="SUPFAM" id="SSF51695">
    <property type="entry name" value="PLC-like phosphodiesterases"/>
    <property type="match status" value="1"/>
</dbReference>